<keyword evidence="1" id="KW-0378">Hydrolase</keyword>
<proteinExistence type="predicted"/>
<dbReference type="EMBL" id="AUYB01000125">
    <property type="protein sequence ID" value="KZN33205.1"/>
    <property type="molecule type" value="Genomic_DNA"/>
</dbReference>
<name>A0A166VN57_9GAMM</name>
<dbReference type="RefSeq" id="WP_063365750.1">
    <property type="nucleotide sequence ID" value="NZ_AQHB01000023.1"/>
</dbReference>
<dbReference type="InterPro" id="IPR007466">
    <property type="entry name" value="Peptidyl-Arg-deiminase_porph"/>
</dbReference>
<accession>A0A166VN57</accession>
<dbReference type="AlphaFoldDB" id="A0A166VN57"/>
<gene>
    <name evidence="2" type="ORF">N475_03700</name>
</gene>
<evidence type="ECO:0008006" key="4">
    <source>
        <dbReference type="Google" id="ProtNLM"/>
    </source>
</evidence>
<reference evidence="2 3" key="1">
    <citation type="submission" date="2013-07" db="EMBL/GenBank/DDBJ databases">
        <title>Comparative Genomic and Metabolomic Analysis of Twelve Strains of Pseudoalteromonas luteoviolacea.</title>
        <authorList>
            <person name="Vynne N.G."/>
            <person name="Mansson M."/>
            <person name="Gram L."/>
        </authorList>
    </citation>
    <scope>NUCLEOTIDE SEQUENCE [LARGE SCALE GENOMIC DNA]</scope>
    <source>
        <strain evidence="2 3">DSM 6061</strain>
    </source>
</reference>
<evidence type="ECO:0000256" key="1">
    <source>
        <dbReference type="ARBA" id="ARBA00022801"/>
    </source>
</evidence>
<dbReference type="PANTHER" id="PTHR31377">
    <property type="entry name" value="AGMATINE DEIMINASE-RELATED"/>
    <property type="match status" value="1"/>
</dbReference>
<dbReference type="PANTHER" id="PTHR31377:SF0">
    <property type="entry name" value="AGMATINE DEIMINASE-RELATED"/>
    <property type="match status" value="1"/>
</dbReference>
<dbReference type="PATRIC" id="fig|1365250.3.peg.3832"/>
<dbReference type="GO" id="GO:0009446">
    <property type="term" value="P:putrescine biosynthetic process"/>
    <property type="evidence" value="ECO:0007669"/>
    <property type="project" value="InterPro"/>
</dbReference>
<protein>
    <recommendedName>
        <fullName evidence="4">Agmatine deiminase</fullName>
    </recommendedName>
</protein>
<dbReference type="STRING" id="43657.S4054249_11110"/>
<dbReference type="GO" id="GO:0047632">
    <property type="term" value="F:agmatine deiminase activity"/>
    <property type="evidence" value="ECO:0007669"/>
    <property type="project" value="TreeGrafter"/>
</dbReference>
<dbReference type="Gene3D" id="3.75.10.10">
    <property type="entry name" value="L-arginine/glycine Amidinotransferase, Chain A"/>
    <property type="match status" value="1"/>
</dbReference>
<dbReference type="SUPFAM" id="SSF55909">
    <property type="entry name" value="Pentein"/>
    <property type="match status" value="1"/>
</dbReference>
<organism evidence="2 3">
    <name type="scientific">Pseudoalteromonas luteoviolacea DSM 6061</name>
    <dbReference type="NCBI Taxonomy" id="1365250"/>
    <lineage>
        <taxon>Bacteria</taxon>
        <taxon>Pseudomonadati</taxon>
        <taxon>Pseudomonadota</taxon>
        <taxon>Gammaproteobacteria</taxon>
        <taxon>Alteromonadales</taxon>
        <taxon>Pseudoalteromonadaceae</taxon>
        <taxon>Pseudoalteromonas</taxon>
    </lineage>
</organism>
<keyword evidence="3" id="KW-1185">Reference proteome</keyword>
<dbReference type="GO" id="GO:0004668">
    <property type="term" value="F:protein-arginine deiminase activity"/>
    <property type="evidence" value="ECO:0007669"/>
    <property type="project" value="InterPro"/>
</dbReference>
<dbReference type="Proteomes" id="UP000076643">
    <property type="component" value="Unassembled WGS sequence"/>
</dbReference>
<sequence length="345" mass="38733">MSFTLLPEWSAQDAVMLTWPHKDTDWVEILDRVEPVYVALCQHISQVQQVVIVSHNSDLKAHIVELLNKADVDMAKIQFVDAQCNDTWARDHGPLTTANADGQLCIKDFIFNGWGNKYSSELDTKINSALCEQLANPNNRVRKVDLVLEGGGVEINEHGVLLTTTECLLNPNRNPHLNKSQLEELLKNELGVSDFLWLDHGYLAGDDTDSHIDTLVRFAPNNTLVYVQCDDKEDEHYTALQAMESQLKTFCTSNGEAFQLIPLPWPSAKYNADGDRLPATYANYLIINDTVLLPIYGDEKDALALTQLQKAHPERTVIGIDCLPLIHQFGSLHCITMQLPQGFLK</sequence>
<evidence type="ECO:0000313" key="2">
    <source>
        <dbReference type="EMBL" id="KZN33205.1"/>
    </source>
</evidence>
<dbReference type="Pfam" id="PF04371">
    <property type="entry name" value="PAD_porph"/>
    <property type="match status" value="1"/>
</dbReference>
<evidence type="ECO:0000313" key="3">
    <source>
        <dbReference type="Proteomes" id="UP000076643"/>
    </source>
</evidence>
<comment type="caution">
    <text evidence="2">The sequence shown here is derived from an EMBL/GenBank/DDBJ whole genome shotgun (WGS) entry which is preliminary data.</text>
</comment>